<reference evidence="4" key="1">
    <citation type="submission" date="2021-03" db="EMBL/GenBank/DDBJ databases">
        <title>Genome of Cognatishimia sp. F0-27.</title>
        <authorList>
            <person name="Ping X."/>
        </authorList>
    </citation>
    <scope>NUCLEOTIDE SEQUENCE [LARGE SCALE GENOMIC DNA]</scope>
    <source>
        <strain evidence="4">E313</strain>
    </source>
</reference>
<evidence type="ECO:0000256" key="1">
    <source>
        <dbReference type="PROSITE-ProRule" id="PRU01379"/>
    </source>
</evidence>
<dbReference type="InterPro" id="IPR000834">
    <property type="entry name" value="Peptidase_M14"/>
</dbReference>
<dbReference type="Pfam" id="PF00246">
    <property type="entry name" value="Peptidase_M14"/>
    <property type="match status" value="1"/>
</dbReference>
<comment type="similarity">
    <text evidence="1">Belongs to the peptidase M14 family.</text>
</comment>
<dbReference type="RefSeq" id="WP_227477817.1">
    <property type="nucleotide sequence ID" value="NZ_JAFMPT010000020.1"/>
</dbReference>
<evidence type="ECO:0000259" key="2">
    <source>
        <dbReference type="PROSITE" id="PS52035"/>
    </source>
</evidence>
<dbReference type="Proteomes" id="UP000778797">
    <property type="component" value="Unassembled WGS sequence"/>
</dbReference>
<accession>A0ABS8EQD6</accession>
<protein>
    <submittedName>
        <fullName evidence="3">Peptidase M14</fullName>
    </submittedName>
</protein>
<comment type="caution">
    <text evidence="1">Lacks conserved residue(s) required for the propagation of feature annotation.</text>
</comment>
<dbReference type="SUPFAM" id="SSF53187">
    <property type="entry name" value="Zn-dependent exopeptidases"/>
    <property type="match status" value="1"/>
</dbReference>
<dbReference type="CDD" id="cd06239">
    <property type="entry name" value="M14-like"/>
    <property type="match status" value="1"/>
</dbReference>
<reference evidence="4" key="2">
    <citation type="submission" date="2023-07" db="EMBL/GenBank/DDBJ databases">
        <title>Genome of Winogradskyella sp. E313.</title>
        <authorList>
            <person name="Zhou Y."/>
        </authorList>
    </citation>
    <scope>NUCLEOTIDE SEQUENCE [LARGE SCALE GENOMIC DNA]</scope>
    <source>
        <strain evidence="4">E313</strain>
    </source>
</reference>
<dbReference type="Gene3D" id="3.40.630.10">
    <property type="entry name" value="Zn peptidases"/>
    <property type="match status" value="1"/>
</dbReference>
<comment type="caution">
    <text evidence="3">The sequence shown here is derived from an EMBL/GenBank/DDBJ whole genome shotgun (WGS) entry which is preliminary data.</text>
</comment>
<evidence type="ECO:0000313" key="4">
    <source>
        <dbReference type="Proteomes" id="UP000778797"/>
    </source>
</evidence>
<gene>
    <name evidence="3" type="ORF">J1C55_12040</name>
</gene>
<name>A0ABS8EQD6_9FLAO</name>
<organism evidence="3 4">
    <name type="scientific">Winogradskyella immobilis</name>
    <dbReference type="NCBI Taxonomy" id="2816852"/>
    <lineage>
        <taxon>Bacteria</taxon>
        <taxon>Pseudomonadati</taxon>
        <taxon>Bacteroidota</taxon>
        <taxon>Flavobacteriia</taxon>
        <taxon>Flavobacteriales</taxon>
        <taxon>Flavobacteriaceae</taxon>
        <taxon>Winogradskyella</taxon>
    </lineage>
</organism>
<proteinExistence type="inferred from homology"/>
<feature type="domain" description="Peptidase M14" evidence="2">
    <location>
        <begin position="14"/>
        <end position="271"/>
    </location>
</feature>
<keyword evidence="4" id="KW-1185">Reference proteome</keyword>
<sequence length="384" mass="43139">MTENQLLNQHISHKENSLFGRYITNGMIAPILDRLGDDFVVSTIGKSVEERPIYSVKIGTGKLKVLLWSQMHGNESTTTKAIFDVFNTVKAEKSIYKGILEQCTLLFVPILSPDGAERYTRLNANLEDLNRDAQALTQPESRVLKSCFESFKPDFCFNLHGQRTIFGAGQLGNSATLSFLSPAEDEIRSITDTRKKAMSIIAYINKHLQNDLENGIGRYDDGFNINCVGDTFQSLGVPTVLFEAGHYLNDYNREQTRLYIYKSLYHALSYISNGVEVNDHVPYFDIPENEKNFYDVIIRNAITGLENGPVDIAIQFSEVLISNTIEFIPKVEKIENLDSYFGHKEINADGNSVLDQNGNPLSIGSEIVFVMLNNSKISIKPLKT</sequence>
<dbReference type="PROSITE" id="PS52035">
    <property type="entry name" value="PEPTIDASE_M14"/>
    <property type="match status" value="1"/>
</dbReference>
<evidence type="ECO:0000313" key="3">
    <source>
        <dbReference type="EMBL" id="MCC1485325.1"/>
    </source>
</evidence>
<dbReference type="EMBL" id="JAFMPT010000020">
    <property type="protein sequence ID" value="MCC1485325.1"/>
    <property type="molecule type" value="Genomic_DNA"/>
</dbReference>